<evidence type="ECO:0000256" key="5">
    <source>
        <dbReference type="ARBA" id="ARBA00023125"/>
    </source>
</evidence>
<keyword evidence="4 7" id="KW-0520">NAD</keyword>
<organism evidence="9 10">
    <name type="scientific">Anaerocolumna jejuensis DSM 15929</name>
    <dbReference type="NCBI Taxonomy" id="1121322"/>
    <lineage>
        <taxon>Bacteria</taxon>
        <taxon>Bacillati</taxon>
        <taxon>Bacillota</taxon>
        <taxon>Clostridia</taxon>
        <taxon>Lachnospirales</taxon>
        <taxon>Lachnospiraceae</taxon>
        <taxon>Anaerocolumna</taxon>
    </lineage>
</organism>
<dbReference type="GO" id="GO:0045892">
    <property type="term" value="P:negative regulation of DNA-templated transcription"/>
    <property type="evidence" value="ECO:0007669"/>
    <property type="project" value="InterPro"/>
</dbReference>
<dbReference type="InterPro" id="IPR009718">
    <property type="entry name" value="Rex_DNA-bd_C_dom"/>
</dbReference>
<keyword evidence="10" id="KW-1185">Reference proteome</keyword>
<comment type="function">
    <text evidence="7">Modulates transcription in response to changes in cellular NADH/NAD(+) redox state.</text>
</comment>
<dbReference type="Pfam" id="PF02629">
    <property type="entry name" value="CoA_binding"/>
    <property type="match status" value="1"/>
</dbReference>
<dbReference type="PANTHER" id="PTHR35786:SF1">
    <property type="entry name" value="REDOX-SENSING TRANSCRIPTIONAL REPRESSOR REX 1"/>
    <property type="match status" value="1"/>
</dbReference>
<dbReference type="SMART" id="SM00881">
    <property type="entry name" value="CoA_binding"/>
    <property type="match status" value="1"/>
</dbReference>
<dbReference type="Pfam" id="PF06971">
    <property type="entry name" value="Put_DNA-bind_N"/>
    <property type="match status" value="1"/>
</dbReference>
<dbReference type="OrthoDB" id="9784760at2"/>
<comment type="similarity">
    <text evidence="7">Belongs to the transcriptional regulatory Rex family.</text>
</comment>
<name>A0A1M6SI54_9FIRM</name>
<keyword evidence="1 7" id="KW-0963">Cytoplasm</keyword>
<dbReference type="Gene3D" id="1.10.10.10">
    <property type="entry name" value="Winged helix-like DNA-binding domain superfamily/Winged helix DNA-binding domain"/>
    <property type="match status" value="1"/>
</dbReference>
<evidence type="ECO:0000259" key="8">
    <source>
        <dbReference type="SMART" id="SM00881"/>
    </source>
</evidence>
<dbReference type="AlphaFoldDB" id="A0A1M6SI54"/>
<reference evidence="9 10" key="1">
    <citation type="submission" date="2016-11" db="EMBL/GenBank/DDBJ databases">
        <authorList>
            <person name="Jaros S."/>
            <person name="Januszkiewicz K."/>
            <person name="Wedrychowicz H."/>
        </authorList>
    </citation>
    <scope>NUCLEOTIDE SEQUENCE [LARGE SCALE GENOMIC DNA]</scope>
    <source>
        <strain evidence="9 10">DSM 15929</strain>
    </source>
</reference>
<protein>
    <recommendedName>
        <fullName evidence="7">Redox-sensing transcriptional repressor Rex</fullName>
    </recommendedName>
</protein>
<dbReference type="Proteomes" id="UP000184386">
    <property type="component" value="Unassembled WGS sequence"/>
</dbReference>
<dbReference type="InterPro" id="IPR003781">
    <property type="entry name" value="CoA-bd"/>
</dbReference>
<feature type="DNA-binding region" description="H-T-H motif" evidence="7">
    <location>
        <begin position="19"/>
        <end position="58"/>
    </location>
</feature>
<evidence type="ECO:0000256" key="6">
    <source>
        <dbReference type="ARBA" id="ARBA00023163"/>
    </source>
</evidence>
<evidence type="ECO:0000256" key="1">
    <source>
        <dbReference type="ARBA" id="ARBA00022490"/>
    </source>
</evidence>
<keyword evidence="5 7" id="KW-0238">DNA-binding</keyword>
<dbReference type="GO" id="GO:0051775">
    <property type="term" value="P:response to redox state"/>
    <property type="evidence" value="ECO:0007669"/>
    <property type="project" value="InterPro"/>
</dbReference>
<comment type="subunit">
    <text evidence="7">Homodimer.</text>
</comment>
<dbReference type="GO" id="GO:0005737">
    <property type="term" value="C:cytoplasm"/>
    <property type="evidence" value="ECO:0007669"/>
    <property type="project" value="UniProtKB-SubCell"/>
</dbReference>
<dbReference type="EMBL" id="FRAC01000012">
    <property type="protein sequence ID" value="SHK44452.1"/>
    <property type="molecule type" value="Genomic_DNA"/>
</dbReference>
<dbReference type="NCBIfam" id="NF003994">
    <property type="entry name" value="PRK05472.2-3"/>
    <property type="match status" value="1"/>
</dbReference>
<keyword evidence="3 7" id="KW-0805">Transcription regulation</keyword>
<dbReference type="RefSeq" id="WP_073276321.1">
    <property type="nucleotide sequence ID" value="NZ_FRAC01000012.1"/>
</dbReference>
<comment type="subcellular location">
    <subcellularLocation>
        <location evidence="7">Cytoplasm</location>
    </subcellularLocation>
</comment>
<dbReference type="NCBIfam" id="NF003996">
    <property type="entry name" value="PRK05472.2-5"/>
    <property type="match status" value="1"/>
</dbReference>
<dbReference type="GO" id="GO:0003677">
    <property type="term" value="F:DNA binding"/>
    <property type="evidence" value="ECO:0007669"/>
    <property type="project" value="UniProtKB-UniRule"/>
</dbReference>
<dbReference type="InterPro" id="IPR036390">
    <property type="entry name" value="WH_DNA-bd_sf"/>
</dbReference>
<gene>
    <name evidence="7" type="primary">rex</name>
    <name evidence="9" type="ORF">SAMN02745136_02472</name>
</gene>
<feature type="domain" description="CoA-binding" evidence="8">
    <location>
        <begin position="84"/>
        <end position="184"/>
    </location>
</feature>
<evidence type="ECO:0000313" key="10">
    <source>
        <dbReference type="Proteomes" id="UP000184386"/>
    </source>
</evidence>
<dbReference type="STRING" id="1121322.SAMN02745136_02472"/>
<keyword evidence="6 7" id="KW-0804">Transcription</keyword>
<evidence type="ECO:0000256" key="2">
    <source>
        <dbReference type="ARBA" id="ARBA00022491"/>
    </source>
</evidence>
<evidence type="ECO:0000256" key="7">
    <source>
        <dbReference type="HAMAP-Rule" id="MF_01131"/>
    </source>
</evidence>
<proteinExistence type="inferred from homology"/>
<dbReference type="InterPro" id="IPR036388">
    <property type="entry name" value="WH-like_DNA-bd_sf"/>
</dbReference>
<dbReference type="HAMAP" id="MF_01131">
    <property type="entry name" value="Rex"/>
    <property type="match status" value="1"/>
</dbReference>
<evidence type="ECO:0000256" key="3">
    <source>
        <dbReference type="ARBA" id="ARBA00023015"/>
    </source>
</evidence>
<dbReference type="NCBIfam" id="NF003995">
    <property type="entry name" value="PRK05472.2-4"/>
    <property type="match status" value="1"/>
</dbReference>
<dbReference type="InterPro" id="IPR036291">
    <property type="entry name" value="NAD(P)-bd_dom_sf"/>
</dbReference>
<evidence type="ECO:0000256" key="4">
    <source>
        <dbReference type="ARBA" id="ARBA00023027"/>
    </source>
</evidence>
<sequence length="214" mass="23557">MCECNHPVVTVQALQRMPYYIQQLRILKEKKVETVSAPKIAELLNLNEVQVRKDFAAVCREKGKPKTGFLVTELLNNMEEFLGYHNVNEAVIIGTGSLARAIIADDSFQNFGLKIVAAFDTSPNQGDTEVCGVKILSSDKISNLCRRMQIHIGIITVPAGQAQIVCDQLVAGGILAIWNFASVHLSVPEHILVQNENLTASLAVLSNYLKKTLQ</sequence>
<accession>A0A1M6SI54</accession>
<dbReference type="GO" id="GO:0003700">
    <property type="term" value="F:DNA-binding transcription factor activity"/>
    <property type="evidence" value="ECO:0007669"/>
    <property type="project" value="UniProtKB-UniRule"/>
</dbReference>
<dbReference type="PANTHER" id="PTHR35786">
    <property type="entry name" value="REDOX-SENSING TRANSCRIPTIONAL REPRESSOR REX"/>
    <property type="match status" value="1"/>
</dbReference>
<comment type="caution">
    <text evidence="7">Lacks conserved residue(s) required for the propagation of feature annotation.</text>
</comment>
<dbReference type="SUPFAM" id="SSF46785">
    <property type="entry name" value="Winged helix' DNA-binding domain"/>
    <property type="match status" value="1"/>
</dbReference>
<dbReference type="InterPro" id="IPR022876">
    <property type="entry name" value="Tscrpt_rep_Rex"/>
</dbReference>
<keyword evidence="2 7" id="KW-0678">Repressor</keyword>
<evidence type="ECO:0000313" key="9">
    <source>
        <dbReference type="EMBL" id="SHK44452.1"/>
    </source>
</evidence>
<dbReference type="Gene3D" id="3.40.50.720">
    <property type="entry name" value="NAD(P)-binding Rossmann-like Domain"/>
    <property type="match status" value="1"/>
</dbReference>
<dbReference type="SUPFAM" id="SSF51735">
    <property type="entry name" value="NAD(P)-binding Rossmann-fold domains"/>
    <property type="match status" value="1"/>
</dbReference>